<evidence type="ECO:0000256" key="6">
    <source>
        <dbReference type="ARBA" id="ARBA00060531"/>
    </source>
</evidence>
<dbReference type="GO" id="GO:0008791">
    <property type="term" value="F:arginine N-succinyltransferase activity"/>
    <property type="evidence" value="ECO:0007669"/>
    <property type="project" value="UniProtKB-UniRule"/>
</dbReference>
<comment type="similarity">
    <text evidence="7 8">Belongs to the aldehyde dehydrogenase family. AstD subfamily.</text>
</comment>
<comment type="caution">
    <text evidence="12">The sequence shown here is derived from an EMBL/GenBank/DDBJ whole genome shotgun (WGS) entry which is preliminary data.</text>
</comment>
<dbReference type="NCBIfam" id="NF007770">
    <property type="entry name" value="PRK10456.1"/>
    <property type="match status" value="1"/>
</dbReference>
<dbReference type="NCBIfam" id="TIGR03243">
    <property type="entry name" value="arg_catab_AOST"/>
    <property type="match status" value="1"/>
</dbReference>
<dbReference type="SUPFAM" id="SSF55729">
    <property type="entry name" value="Acyl-CoA N-acyltransferases (Nat)"/>
    <property type="match status" value="1"/>
</dbReference>
<comment type="pathway">
    <text evidence="6 8">Amino-acid degradation; L-arginine degradation via AST pathway; L-glutamate and succinate from L-arginine: step 4/5.</text>
</comment>
<dbReference type="InterPro" id="IPR017649">
    <property type="entry name" value="SuccinylGlu_semiald_DH_AstD"/>
</dbReference>
<evidence type="ECO:0000313" key="12">
    <source>
        <dbReference type="EMBL" id="CDL39923.1"/>
    </source>
</evidence>
<dbReference type="InterPro" id="IPR016181">
    <property type="entry name" value="Acyl_CoA_acyltransferase"/>
</dbReference>
<dbReference type="InterPro" id="IPR029510">
    <property type="entry name" value="Ald_DH_CS_GLU"/>
</dbReference>
<evidence type="ECO:0000313" key="13">
    <source>
        <dbReference type="Proteomes" id="UP000019194"/>
    </source>
</evidence>
<dbReference type="InterPro" id="IPR016162">
    <property type="entry name" value="Ald_DH_N"/>
</dbReference>
<dbReference type="InterPro" id="IPR017650">
    <property type="entry name" value="Arginine_N-succinylTrfase"/>
</dbReference>
<dbReference type="EMBL" id="CBWP010000063">
    <property type="protein sequence ID" value="CDL39923.1"/>
    <property type="molecule type" value="Genomic_DNA"/>
</dbReference>
<evidence type="ECO:0000256" key="5">
    <source>
        <dbReference type="ARBA" id="ARBA00023315"/>
    </source>
</evidence>
<name>A0A7G2ITL9_CITFR</name>
<evidence type="ECO:0000256" key="4">
    <source>
        <dbReference type="ARBA" id="ARBA00023027"/>
    </source>
</evidence>
<evidence type="ECO:0000259" key="11">
    <source>
        <dbReference type="Pfam" id="PF00171"/>
    </source>
</evidence>
<evidence type="ECO:0000256" key="7">
    <source>
        <dbReference type="ARBA" id="ARBA00061706"/>
    </source>
</evidence>
<feature type="active site" evidence="8">
    <location>
        <position position="621"/>
    </location>
</feature>
<evidence type="ECO:0000256" key="8">
    <source>
        <dbReference type="HAMAP-Rule" id="MF_01174"/>
    </source>
</evidence>
<keyword evidence="4 8" id="KW-0520">NAD</keyword>
<evidence type="ECO:0000256" key="2">
    <source>
        <dbReference type="ARBA" id="ARBA00022679"/>
    </source>
</evidence>
<dbReference type="HAMAP" id="MF_01174">
    <property type="entry name" value="Aldedh_AstD"/>
    <property type="match status" value="1"/>
</dbReference>
<dbReference type="UniPathway" id="UPA00185">
    <property type="reaction ID" value="UER00282"/>
</dbReference>
<keyword evidence="3 8" id="KW-0560">Oxidoreductase</keyword>
<dbReference type="NCBIfam" id="TIGR03244">
    <property type="entry name" value="arg_catab_AstA"/>
    <property type="match status" value="1"/>
</dbReference>
<gene>
    <name evidence="8" type="primary">astD</name>
</gene>
<dbReference type="InterPro" id="IPR007041">
    <property type="entry name" value="Arg_succinylTrfase_AstA/AruG"/>
</dbReference>
<comment type="catalytic activity">
    <reaction evidence="8">
        <text>N-succinyl-L-glutamate 5-semialdehyde + NAD(+) + H2O = N-succinyl-L-glutamate + NADH + 2 H(+)</text>
        <dbReference type="Rhea" id="RHEA:10812"/>
        <dbReference type="ChEBI" id="CHEBI:15377"/>
        <dbReference type="ChEBI" id="CHEBI:15378"/>
        <dbReference type="ChEBI" id="CHEBI:57540"/>
        <dbReference type="ChEBI" id="CHEBI:57945"/>
        <dbReference type="ChEBI" id="CHEBI:58520"/>
        <dbReference type="ChEBI" id="CHEBI:58763"/>
        <dbReference type="EC" id="1.2.1.71"/>
    </reaction>
</comment>
<keyword evidence="2" id="KW-0808">Transferase</keyword>
<feature type="binding site" evidence="8">
    <location>
        <begin position="564"/>
        <end position="569"/>
    </location>
    <ligand>
        <name>NAD(+)</name>
        <dbReference type="ChEBI" id="CHEBI:57540"/>
    </ligand>
</feature>
<evidence type="ECO:0000256" key="10">
    <source>
        <dbReference type="SAM" id="MobiDB-lite"/>
    </source>
</evidence>
<dbReference type="CDD" id="cd07095">
    <property type="entry name" value="ALDH_SGSD_AstD"/>
    <property type="match status" value="1"/>
</dbReference>
<dbReference type="FunFam" id="3.40.605.10:FF:000010">
    <property type="entry name" value="N-succinylglutamate 5-semialdehyde dehydrogenase"/>
    <property type="match status" value="1"/>
</dbReference>
<comment type="function">
    <text evidence="8">Catalyzes the NAD-dependent reduction of succinylglutamate semialdehyde into succinylglutamate.</text>
</comment>
<evidence type="ECO:0000256" key="9">
    <source>
        <dbReference type="PROSITE-ProRule" id="PRU10007"/>
    </source>
</evidence>
<evidence type="ECO:0000256" key="1">
    <source>
        <dbReference type="ARBA" id="ARBA00022503"/>
    </source>
</evidence>
<dbReference type="SUPFAM" id="SSF53720">
    <property type="entry name" value="ALDH-like"/>
    <property type="match status" value="1"/>
</dbReference>
<dbReference type="PROSITE" id="PS00687">
    <property type="entry name" value="ALDEHYDE_DEHYDR_GLU"/>
    <property type="match status" value="1"/>
</dbReference>
<dbReference type="PANTHER" id="PTHR30420">
    <property type="entry name" value="N-SUCCINYLARGININE DIHYDROLASE"/>
    <property type="match status" value="1"/>
</dbReference>
<dbReference type="GO" id="GO:0043824">
    <property type="term" value="F:succinylglutamate-semialdehyde dehydrogenase activity"/>
    <property type="evidence" value="ECO:0007669"/>
    <property type="project" value="UniProtKB-EC"/>
</dbReference>
<dbReference type="FunFam" id="3.40.309.10:FF:000013">
    <property type="entry name" value="N-succinylglutamate 5-semialdehyde dehydrogenase"/>
    <property type="match status" value="1"/>
</dbReference>
<feature type="region of interest" description="Disordered" evidence="10">
    <location>
        <begin position="301"/>
        <end position="322"/>
    </location>
</feature>
<dbReference type="Proteomes" id="UP000019194">
    <property type="component" value="Unassembled WGS sequence"/>
</dbReference>
<dbReference type="EC" id="1.2.1.71" evidence="8"/>
<organism evidence="12 13">
    <name type="scientific">Citrobacter freundii</name>
    <dbReference type="NCBI Taxonomy" id="546"/>
    <lineage>
        <taxon>Bacteria</taxon>
        <taxon>Pseudomonadati</taxon>
        <taxon>Pseudomonadota</taxon>
        <taxon>Gammaproteobacteria</taxon>
        <taxon>Enterobacterales</taxon>
        <taxon>Enterobacteriaceae</taxon>
        <taxon>Citrobacter</taxon>
        <taxon>Citrobacter freundii complex</taxon>
    </lineage>
</organism>
<dbReference type="PROSITE" id="PS00070">
    <property type="entry name" value="ALDEHYDE_DEHYDR_CYS"/>
    <property type="match status" value="1"/>
</dbReference>
<feature type="domain" description="Aldehyde dehydrogenase" evidence="11">
    <location>
        <begin position="353"/>
        <end position="803"/>
    </location>
</feature>
<dbReference type="InterPro" id="IPR016161">
    <property type="entry name" value="Ald_DH/histidinol_DH"/>
</dbReference>
<dbReference type="NCBIfam" id="TIGR03240">
    <property type="entry name" value="arg_catab_astD"/>
    <property type="match status" value="1"/>
</dbReference>
<dbReference type="Gene3D" id="3.40.605.10">
    <property type="entry name" value="Aldehyde Dehydrogenase, Chain A, domain 1"/>
    <property type="match status" value="1"/>
</dbReference>
<evidence type="ECO:0000256" key="3">
    <source>
        <dbReference type="ARBA" id="ARBA00023002"/>
    </source>
</evidence>
<dbReference type="PANTHER" id="PTHR30420:SF1">
    <property type="entry name" value="ARGININE N-SUCCINYLTRANSFERASE"/>
    <property type="match status" value="1"/>
</dbReference>
<dbReference type="Pfam" id="PF04958">
    <property type="entry name" value="AstA"/>
    <property type="match status" value="1"/>
</dbReference>
<keyword evidence="5" id="KW-0012">Acyltransferase</keyword>
<accession>A0A7G2ITL9</accession>
<dbReference type="GO" id="GO:0019545">
    <property type="term" value="P:L-arginine catabolic process to succinate"/>
    <property type="evidence" value="ECO:0007669"/>
    <property type="project" value="UniProtKB-UniRule"/>
</dbReference>
<dbReference type="InterPro" id="IPR016163">
    <property type="entry name" value="Ald_DH_C"/>
</dbReference>
<protein>
    <recommendedName>
        <fullName evidence="8">N-succinylglutamate 5-semialdehyde dehydrogenase</fullName>
        <ecNumber evidence="8">1.2.1.71</ecNumber>
    </recommendedName>
    <alternativeName>
        <fullName evidence="8">Succinylglutamic semialdehyde dehydrogenase</fullName>
        <shortName evidence="8">SGSD</shortName>
    </alternativeName>
</protein>
<dbReference type="Gene3D" id="3.40.309.10">
    <property type="entry name" value="Aldehyde Dehydrogenase, Chain A, domain 2"/>
    <property type="match status" value="1"/>
</dbReference>
<dbReference type="AlphaFoldDB" id="A0A7G2ITL9"/>
<feature type="active site" evidence="8 9">
    <location>
        <position position="587"/>
    </location>
</feature>
<dbReference type="Pfam" id="PF00171">
    <property type="entry name" value="Aldedh"/>
    <property type="match status" value="1"/>
</dbReference>
<dbReference type="GO" id="GO:0019544">
    <property type="term" value="P:L-arginine catabolic process to L-glutamate"/>
    <property type="evidence" value="ECO:0007669"/>
    <property type="project" value="UniProtKB-UniRule"/>
</dbReference>
<proteinExistence type="inferred from homology"/>
<keyword evidence="1 8" id="KW-0056">Arginine metabolism</keyword>
<dbReference type="InterPro" id="IPR015590">
    <property type="entry name" value="Aldehyde_DH_dom"/>
</dbReference>
<dbReference type="InterPro" id="IPR016160">
    <property type="entry name" value="Ald_DH_CS_CYS"/>
</dbReference>
<reference evidence="12 13" key="1">
    <citation type="submission" date="2013-10" db="EMBL/GenBank/DDBJ databases">
        <title>Antibiotic resistance diversity of beta-lactamase producers in the General Hospital Vienna.</title>
        <authorList>
            <person name="Barisic I."/>
            <person name="Mitteregger D."/>
            <person name="Hirschl A.M."/>
            <person name="Noehammer C."/>
            <person name="Wiesinger-Mayr H."/>
        </authorList>
    </citation>
    <scope>NUCLEOTIDE SEQUENCE [LARGE SCALE GENOMIC DNA]</scope>
    <source>
        <strain evidence="12 13">ISC11</strain>
    </source>
</reference>
<sequence length="836" mass="90859">MMVIRPIERADITALMQLAGKTGGGLTSLPANEATLMARIERSLQTWRGELPKSEQGYVFVLEDSASGTVAGICAIEVAVGLNDPWYNYRVGTLVHASKELNVYNALPTLFLSNDHTGSSELCTLFLDPDWRKEGNGYLLSKSRFMFMAAFRDKFNEKVVAEMRGVIDEHGYSPFWQSLGKRFFSMEFSRADFLCGTGQKAFIAELMPKHPIYTDFLSDEAQSVIGQVHPQTAPARAVLEKEGFRYRNYVDIFDGGPTLECDIDRVRAIRKSRLVEVAEGQPATGDYPACLVANENYQKLPRHAGSRRPGYPTSGTDGGTTGCPEMPRGRPCTFCASLCRGENSMTLWINGDWVTGLGERRVKTNPVGGDVLWHGNDADATQVTQACQAARAAFAGWAKQPFSERQAIVEKFASLLESNKSELTQIIARETGKPRWEAATELTAMINKIAISVKAYHARTGELHSELPDGAATLRHRPHGVLAVFGPYNFPGHLPNGHIVPALLAGNTLIFKPSELTPWTGEAVTKLWEQAGLPPGVLNLVQGGRETGQALSALEDLDGLLFTGSANTGYQLHRQLSGQPEKILALEMGGNNPLIIENPEDIDAAVHLTIQSAFVTAGQRCTCARRLLVKKGAQGDAFLTRLVEVSQRLMPGNWDAEPQPFMGGLISEQAAQHVYDAWQRLASLGGRTLLAPRLVKAGTSLLTPGIIELTGAANVPDEEVFGPLLGVWRYDSFDDAIRMANNTRFGLSCGLVSPDRSQFDQLLLEARAGIVNWNKPLTGAASTAPFGGVGASGNHRASAWYAADYCAWPMASLESPALTLPTALSPGLDFSREVNL</sequence>
<dbReference type="NCBIfam" id="NF006992">
    <property type="entry name" value="PRK09457.1"/>
    <property type="match status" value="1"/>
</dbReference>